<proteinExistence type="predicted"/>
<dbReference type="Proteomes" id="UP000887580">
    <property type="component" value="Unplaced"/>
</dbReference>
<organism evidence="1 2">
    <name type="scientific">Panagrolaimus sp. PS1159</name>
    <dbReference type="NCBI Taxonomy" id="55785"/>
    <lineage>
        <taxon>Eukaryota</taxon>
        <taxon>Metazoa</taxon>
        <taxon>Ecdysozoa</taxon>
        <taxon>Nematoda</taxon>
        <taxon>Chromadorea</taxon>
        <taxon>Rhabditida</taxon>
        <taxon>Tylenchina</taxon>
        <taxon>Panagrolaimomorpha</taxon>
        <taxon>Panagrolaimoidea</taxon>
        <taxon>Panagrolaimidae</taxon>
        <taxon>Panagrolaimus</taxon>
    </lineage>
</organism>
<protein>
    <submittedName>
        <fullName evidence="2">Uncharacterized protein</fullName>
    </submittedName>
</protein>
<evidence type="ECO:0000313" key="2">
    <source>
        <dbReference type="WBParaSite" id="PS1159_v2.g3458.t1"/>
    </source>
</evidence>
<reference evidence="2" key="1">
    <citation type="submission" date="2022-11" db="UniProtKB">
        <authorList>
            <consortium name="WormBaseParasite"/>
        </authorList>
    </citation>
    <scope>IDENTIFICATION</scope>
</reference>
<accession>A0AC35GBM9</accession>
<evidence type="ECO:0000313" key="1">
    <source>
        <dbReference type="Proteomes" id="UP000887580"/>
    </source>
</evidence>
<name>A0AC35GBM9_9BILA</name>
<dbReference type="WBParaSite" id="PS1159_v2.g3458.t1">
    <property type="protein sequence ID" value="PS1159_v2.g3458.t1"/>
    <property type="gene ID" value="PS1159_v2.g3458"/>
</dbReference>
<sequence>MPFEYISSSSNHALLNETASNITNVVYHVCGNETKITDCICINDTIECKPSTKQGYHYWFDAFNPPFTTSNIQISNESFIPKNVVFIDNEIKKLQKDKFLSGHESNVETLHFIINRLKEIENGTFDKFTSLKTLDLSYNFLTNISADVFTKKLGSSLISLKISYNEFSHFSSIDLSNMEKLEELELIGIGVNELYENFIFPKSLSNLKSLDLSLNFIRKMNDDIFVNLVNLETLKLHNSVLFSLPKSFYALKNLRHLDLIVSAIPSLNKTELSNFTKLETFNLTHSNLERIEDCTFCDKPNLKNVMLYGNEKLSYIHENAFGNLANNGIPSLKKVSVEYCNLSTIPENLLNWQNLKEFGLGNNPFICNCSMAWLINDILSPTHSINLKSFISFQHQSFSVDYKMQIPEENGFKCFGPVALKNIPFSHISQKLCPNKTNEKPKIIYLKENVSIITVIFVLAACAFTFMLGIFIAPFVRRLYQSKKQDAGFKNQNFMDEINVEDFDVEKSFY</sequence>